<name>A0A1E5VA25_9POAL</name>
<dbReference type="Proteomes" id="UP000095767">
    <property type="component" value="Unassembled WGS sequence"/>
</dbReference>
<feature type="region of interest" description="Disordered" evidence="1">
    <location>
        <begin position="1"/>
        <end position="54"/>
    </location>
</feature>
<dbReference type="EMBL" id="LWDX02046565">
    <property type="protein sequence ID" value="OEL21988.1"/>
    <property type="molecule type" value="Genomic_DNA"/>
</dbReference>
<dbReference type="OrthoDB" id="1717276at2759"/>
<gene>
    <name evidence="2" type="ORF">BAE44_0016990</name>
</gene>
<evidence type="ECO:0000313" key="2">
    <source>
        <dbReference type="EMBL" id="OEL21988.1"/>
    </source>
</evidence>
<dbReference type="AlphaFoldDB" id="A0A1E5VA25"/>
<dbReference type="STRING" id="888268.A0A1E5VA25"/>
<organism evidence="2 3">
    <name type="scientific">Dichanthelium oligosanthes</name>
    <dbReference type="NCBI Taxonomy" id="888268"/>
    <lineage>
        <taxon>Eukaryota</taxon>
        <taxon>Viridiplantae</taxon>
        <taxon>Streptophyta</taxon>
        <taxon>Embryophyta</taxon>
        <taxon>Tracheophyta</taxon>
        <taxon>Spermatophyta</taxon>
        <taxon>Magnoliopsida</taxon>
        <taxon>Liliopsida</taxon>
        <taxon>Poales</taxon>
        <taxon>Poaceae</taxon>
        <taxon>PACMAD clade</taxon>
        <taxon>Panicoideae</taxon>
        <taxon>Panicodae</taxon>
        <taxon>Paniceae</taxon>
        <taxon>Dichantheliinae</taxon>
        <taxon>Dichanthelium</taxon>
    </lineage>
</organism>
<reference evidence="2 3" key="1">
    <citation type="submission" date="2016-09" db="EMBL/GenBank/DDBJ databases">
        <title>The draft genome of Dichanthelium oligosanthes: A C3 panicoid grass species.</title>
        <authorList>
            <person name="Studer A.J."/>
            <person name="Schnable J.C."/>
            <person name="Brutnell T.P."/>
        </authorList>
    </citation>
    <scope>NUCLEOTIDE SEQUENCE [LARGE SCALE GENOMIC DNA]</scope>
    <source>
        <strain evidence="3">cv. Kellogg 1175</strain>
        <tissue evidence="2">Leaf</tissue>
    </source>
</reference>
<evidence type="ECO:0000313" key="3">
    <source>
        <dbReference type="Proteomes" id="UP000095767"/>
    </source>
</evidence>
<keyword evidence="3" id="KW-1185">Reference proteome</keyword>
<protein>
    <submittedName>
        <fullName evidence="2">Uncharacterized protein</fullName>
    </submittedName>
</protein>
<sequence>MATASDSSSPPPPGTRDHDEDEDGEFDDDDLDDEDEEDDNDDGEPSASPSEEARLEAVLRRLTAESRTRSAELNSLGGDIAVTAFANLSFDIPLKPLRDLGIHGHAFVCAGNLGKLTECGLQKFPLTNFLQTFRSSAGFGLA</sequence>
<accession>A0A1E5VA25</accession>
<comment type="caution">
    <text evidence="2">The sequence shown here is derived from an EMBL/GenBank/DDBJ whole genome shotgun (WGS) entry which is preliminary data.</text>
</comment>
<feature type="compositionally biased region" description="Acidic residues" evidence="1">
    <location>
        <begin position="19"/>
        <end position="44"/>
    </location>
</feature>
<proteinExistence type="predicted"/>
<dbReference type="Gene3D" id="2.40.160.50">
    <property type="entry name" value="membrane protein fhac: a member of the omp85/tpsb transporter family"/>
    <property type="match status" value="1"/>
</dbReference>
<evidence type="ECO:0000256" key="1">
    <source>
        <dbReference type="SAM" id="MobiDB-lite"/>
    </source>
</evidence>